<dbReference type="Gene3D" id="3.40.250.10">
    <property type="entry name" value="Rhodanese-like domain"/>
    <property type="match status" value="2"/>
</dbReference>
<dbReference type="CDD" id="cd01449">
    <property type="entry name" value="TST_Repeat_2"/>
    <property type="match status" value="1"/>
</dbReference>
<dbReference type="PANTHER" id="PTHR11364:SF27">
    <property type="entry name" value="SULFURTRANSFERASE"/>
    <property type="match status" value="1"/>
</dbReference>
<evidence type="ECO:0000313" key="4">
    <source>
        <dbReference type="EMBL" id="NMN67440.1"/>
    </source>
</evidence>
<evidence type="ECO:0000313" key="5">
    <source>
        <dbReference type="Proteomes" id="UP001166004"/>
    </source>
</evidence>
<dbReference type="InterPro" id="IPR045078">
    <property type="entry name" value="TST/MPST-like"/>
</dbReference>
<accession>A0ABX1T417</accession>
<feature type="domain" description="Rhodanese" evidence="3">
    <location>
        <begin position="12"/>
        <end position="131"/>
    </location>
</feature>
<gene>
    <name evidence="4" type="ORF">VP91_00005830</name>
</gene>
<evidence type="ECO:0000256" key="1">
    <source>
        <dbReference type="ARBA" id="ARBA00022679"/>
    </source>
</evidence>
<dbReference type="InterPro" id="IPR036873">
    <property type="entry name" value="Rhodanese-like_dom_sf"/>
</dbReference>
<dbReference type="PANTHER" id="PTHR11364">
    <property type="entry name" value="THIOSULFATE SULFERTANSFERASE"/>
    <property type="match status" value="1"/>
</dbReference>
<dbReference type="InterPro" id="IPR001763">
    <property type="entry name" value="Rhodanese-like_dom"/>
</dbReference>
<keyword evidence="1" id="KW-0808">Transferase</keyword>
<name>A0ABX1T417_PELUQ</name>
<dbReference type="SMART" id="SM00450">
    <property type="entry name" value="RHOD"/>
    <property type="match status" value="2"/>
</dbReference>
<feature type="domain" description="Rhodanese" evidence="3">
    <location>
        <begin position="161"/>
        <end position="269"/>
    </location>
</feature>
<comment type="caution">
    <text evidence="4">The sequence shown here is derived from an EMBL/GenBank/DDBJ whole genome shotgun (WGS) entry which is preliminary data.</text>
</comment>
<dbReference type="SUPFAM" id="SSF52821">
    <property type="entry name" value="Rhodanese/Cell cycle control phosphatase"/>
    <property type="match status" value="2"/>
</dbReference>
<dbReference type="PROSITE" id="PS50206">
    <property type="entry name" value="RHODANESE_3"/>
    <property type="match status" value="2"/>
</dbReference>
<protein>
    <submittedName>
        <fullName evidence="4">Thiosulfate/3-mercaptopyruvate sulfurtransferase</fullName>
    </submittedName>
</protein>
<reference evidence="4 5" key="1">
    <citation type="submission" date="2019-07" db="EMBL/GenBank/DDBJ databases">
        <title>SAR11 Genome Evolution.</title>
        <authorList>
            <person name="Giovannoni S."/>
        </authorList>
    </citation>
    <scope>NUCLEOTIDE SEQUENCE [LARGE SCALE GENOMIC DNA]</scope>
    <source>
        <strain evidence="4 5">HTCC9565</strain>
    </source>
</reference>
<sequence>MSLVDTNWLEKNLYKVKIIDCSWHMPQTKRNGLEEFQELHIENAVFFDLDKNSKTDTNLPHMLTDSKSWEKILSNMGIRNDDQIIIYDNSDVISSCRCWYNFIYYGHNANLVHVLDGGLKKWINEKKPTVNDLTKIINSNYLAHEKKELVKNKKQIDENININKFKVIDARSKERFEGKTPEPRKGLRSGSIKNSFCLPFSDLINEDHTFIDKEKILEKFKSTNCELDQNVIFTCGSGITASVLALAYSLIDTKYKPIIYDGSWSEYGKI</sequence>
<keyword evidence="5" id="KW-1185">Reference proteome</keyword>
<dbReference type="RefSeq" id="WP_169035937.1">
    <property type="nucleotide sequence ID" value="NZ_LANA01000001.1"/>
</dbReference>
<keyword evidence="2" id="KW-0677">Repeat</keyword>
<evidence type="ECO:0000256" key="2">
    <source>
        <dbReference type="ARBA" id="ARBA00022737"/>
    </source>
</evidence>
<proteinExistence type="predicted"/>
<evidence type="ECO:0000259" key="3">
    <source>
        <dbReference type="PROSITE" id="PS50206"/>
    </source>
</evidence>
<organism evidence="4 5">
    <name type="scientific">Pelagibacter ubique</name>
    <dbReference type="NCBI Taxonomy" id="198252"/>
    <lineage>
        <taxon>Bacteria</taxon>
        <taxon>Pseudomonadati</taxon>
        <taxon>Pseudomonadota</taxon>
        <taxon>Alphaproteobacteria</taxon>
        <taxon>Candidatus Pelagibacterales</taxon>
        <taxon>Candidatus Pelagibacteraceae</taxon>
        <taxon>Candidatus Pelagibacter</taxon>
    </lineage>
</organism>
<dbReference type="Proteomes" id="UP001166004">
    <property type="component" value="Unassembled WGS sequence"/>
</dbReference>
<dbReference type="CDD" id="cd01448">
    <property type="entry name" value="TST_Repeat_1"/>
    <property type="match status" value="1"/>
</dbReference>
<dbReference type="Pfam" id="PF00581">
    <property type="entry name" value="Rhodanese"/>
    <property type="match status" value="2"/>
</dbReference>
<dbReference type="EMBL" id="LANA01000001">
    <property type="protein sequence ID" value="NMN67440.1"/>
    <property type="molecule type" value="Genomic_DNA"/>
</dbReference>